<dbReference type="Gene3D" id="1.25.40.10">
    <property type="entry name" value="Tetratricopeptide repeat domain"/>
    <property type="match status" value="5"/>
</dbReference>
<dbReference type="InterPro" id="IPR046960">
    <property type="entry name" value="PPR_At4g14850-like_plant"/>
</dbReference>
<evidence type="ECO:0000313" key="6">
    <source>
        <dbReference type="Proteomes" id="UP001085076"/>
    </source>
</evidence>
<evidence type="ECO:0000256" key="1">
    <source>
        <dbReference type="ARBA" id="ARBA00006643"/>
    </source>
</evidence>
<protein>
    <recommendedName>
        <fullName evidence="4">DYW domain-containing protein</fullName>
    </recommendedName>
</protein>
<evidence type="ECO:0000256" key="3">
    <source>
        <dbReference type="PROSITE-ProRule" id="PRU00708"/>
    </source>
</evidence>
<dbReference type="OrthoDB" id="185373at2759"/>
<dbReference type="Pfam" id="PF14432">
    <property type="entry name" value="DYW_deaminase"/>
    <property type="match status" value="1"/>
</dbReference>
<dbReference type="Pfam" id="PF13041">
    <property type="entry name" value="PPR_2"/>
    <property type="match status" value="2"/>
</dbReference>
<feature type="repeat" description="PPR" evidence="3">
    <location>
        <begin position="429"/>
        <end position="463"/>
    </location>
</feature>
<dbReference type="FunFam" id="1.25.40.10:FF:000348">
    <property type="entry name" value="Pentatricopeptide repeat-containing protein chloroplastic"/>
    <property type="match status" value="1"/>
</dbReference>
<reference evidence="5" key="1">
    <citation type="submission" date="2021-03" db="EMBL/GenBank/DDBJ databases">
        <authorList>
            <person name="Li Z."/>
            <person name="Yang C."/>
        </authorList>
    </citation>
    <scope>NUCLEOTIDE SEQUENCE</scope>
    <source>
        <strain evidence="5">Dzin_1.0</strain>
        <tissue evidence="5">Leaf</tissue>
    </source>
</reference>
<comment type="caution">
    <text evidence="5">The sequence shown here is derived from an EMBL/GenBank/DDBJ whole genome shotgun (WGS) entry which is preliminary data.</text>
</comment>
<reference evidence="5" key="2">
    <citation type="journal article" date="2022" name="Hortic Res">
        <title>The genome of Dioscorea zingiberensis sheds light on the biosynthesis, origin and evolution of the medicinally important diosgenin saponins.</title>
        <authorList>
            <person name="Li Y."/>
            <person name="Tan C."/>
            <person name="Li Z."/>
            <person name="Guo J."/>
            <person name="Li S."/>
            <person name="Chen X."/>
            <person name="Wang C."/>
            <person name="Dai X."/>
            <person name="Yang H."/>
            <person name="Song W."/>
            <person name="Hou L."/>
            <person name="Xu J."/>
            <person name="Tong Z."/>
            <person name="Xu A."/>
            <person name="Yuan X."/>
            <person name="Wang W."/>
            <person name="Yang Q."/>
            <person name="Chen L."/>
            <person name="Sun Z."/>
            <person name="Wang K."/>
            <person name="Pan B."/>
            <person name="Chen J."/>
            <person name="Bao Y."/>
            <person name="Liu F."/>
            <person name="Qi X."/>
            <person name="Gang D.R."/>
            <person name="Wen J."/>
            <person name="Li J."/>
        </authorList>
    </citation>
    <scope>NUCLEOTIDE SEQUENCE</scope>
    <source>
        <strain evidence="5">Dzin_1.0</strain>
    </source>
</reference>
<sequence length="739" mass="82583">MATQMLPLHIPIVPTNNGSGRGGHGFRDHPGLALLDGYRFIHAERVKQIHAPMLRLGLFSDFHNATKLLTAYSLSPYSNLVYARRVFDQIPQPNLYSWNTLIRAHASSSDPLIALILFARMLHFGFYTPDKFTYPFAIKAAAGLSALKVGSALHGMAVKSPFHSDVFILNSLIHFYAACGELDLAYQVFEKTPQKDVVSWNSIITAFSQAGRCDEALDLFREMGCRDFRPNDVTMVSILSACGKKGDMSLGRWIHSYIETNDIHKDVILVNAMLDMYVKCGSMEDAKQLFDKMTERDAFSWTTMLAGYTKAGELDAARLVFDDMPHHDIASWNALISGYEQNGRPKEALAFFHESQLSDARPDQVTLVASLSASSQLGALELGCWIHTYMEKNNFKLNFHLATSLIDMYSKCGDLEKALHVFRSLEKKDVFVWSAMIAGLAMHGKGDAALDLFLQMQDDGIQPNHVTFTNVLRACSHAGLVSKGRLFFNQMQPIYGIEPRVEHYGCMVDILGRAGLLEEAKEFIENMPITTGASTWGALLAACVLHKNVELGEHACERLLELEPGNDGAYVLLSNLYAKTGKWDGVARLRKLMQDAGLKKEPGCSSVEVNGVVHEFLVGDTSHSQSEKIYLKLDEITSKLKEVGYTPDCAQVLQYIEEEEKSIKERALYLHSEKLAIAYGLISIASPAPIRIAKNLRICDDCHSAAKLISSVYNREICLRDRYRFHHFKDGSCSCMDYW</sequence>
<dbReference type="PROSITE" id="PS51375">
    <property type="entry name" value="PPR"/>
    <property type="match status" value="6"/>
</dbReference>
<gene>
    <name evidence="5" type="ORF">J5N97_006140</name>
</gene>
<dbReference type="Pfam" id="PF20431">
    <property type="entry name" value="E_motif"/>
    <property type="match status" value="1"/>
</dbReference>
<name>A0A9D5HT45_9LILI</name>
<dbReference type="NCBIfam" id="TIGR00756">
    <property type="entry name" value="PPR"/>
    <property type="match status" value="6"/>
</dbReference>
<dbReference type="AlphaFoldDB" id="A0A9D5HT45"/>
<keyword evidence="6" id="KW-1185">Reference proteome</keyword>
<organism evidence="5 6">
    <name type="scientific">Dioscorea zingiberensis</name>
    <dbReference type="NCBI Taxonomy" id="325984"/>
    <lineage>
        <taxon>Eukaryota</taxon>
        <taxon>Viridiplantae</taxon>
        <taxon>Streptophyta</taxon>
        <taxon>Embryophyta</taxon>
        <taxon>Tracheophyta</taxon>
        <taxon>Spermatophyta</taxon>
        <taxon>Magnoliopsida</taxon>
        <taxon>Liliopsida</taxon>
        <taxon>Dioscoreales</taxon>
        <taxon>Dioscoreaceae</taxon>
        <taxon>Dioscorea</taxon>
    </lineage>
</organism>
<dbReference type="SUPFAM" id="SSF48452">
    <property type="entry name" value="TPR-like"/>
    <property type="match status" value="1"/>
</dbReference>
<dbReference type="FunFam" id="1.25.40.10:FF:000427">
    <property type="entry name" value="Pentatricopeptide repeat-containing protein chloroplastic"/>
    <property type="match status" value="1"/>
</dbReference>
<feature type="domain" description="DYW" evidence="4">
    <location>
        <begin position="644"/>
        <end position="739"/>
    </location>
</feature>
<dbReference type="EMBL" id="JAGGNH010000001">
    <property type="protein sequence ID" value="KAJ0987784.1"/>
    <property type="molecule type" value="Genomic_DNA"/>
</dbReference>
<dbReference type="Pfam" id="PF01535">
    <property type="entry name" value="PPR"/>
    <property type="match status" value="6"/>
</dbReference>
<feature type="repeat" description="PPR" evidence="3">
    <location>
        <begin position="196"/>
        <end position="230"/>
    </location>
</feature>
<keyword evidence="2" id="KW-0677">Repeat</keyword>
<comment type="similarity">
    <text evidence="1">Belongs to the PPR family. PCMP-H subfamily.</text>
</comment>
<dbReference type="InterPro" id="IPR002885">
    <property type="entry name" value="PPR_rpt"/>
</dbReference>
<dbReference type="InterPro" id="IPR032867">
    <property type="entry name" value="DYW_dom"/>
</dbReference>
<dbReference type="FunFam" id="1.25.40.10:FF:002148">
    <property type="entry name" value="Pentatricopeptide repeat-containing protein At2g29760, chloroplastic"/>
    <property type="match status" value="1"/>
</dbReference>
<dbReference type="Proteomes" id="UP001085076">
    <property type="component" value="Miscellaneous, Linkage group lg01"/>
</dbReference>
<feature type="repeat" description="PPR" evidence="3">
    <location>
        <begin position="398"/>
        <end position="428"/>
    </location>
</feature>
<evidence type="ECO:0000313" key="5">
    <source>
        <dbReference type="EMBL" id="KAJ0987784.1"/>
    </source>
</evidence>
<dbReference type="GO" id="GO:0009451">
    <property type="term" value="P:RNA modification"/>
    <property type="evidence" value="ECO:0007669"/>
    <property type="project" value="InterPro"/>
</dbReference>
<feature type="repeat" description="PPR" evidence="3">
    <location>
        <begin position="328"/>
        <end position="362"/>
    </location>
</feature>
<evidence type="ECO:0000256" key="2">
    <source>
        <dbReference type="ARBA" id="ARBA00022737"/>
    </source>
</evidence>
<dbReference type="GO" id="GO:0003723">
    <property type="term" value="F:RNA binding"/>
    <property type="evidence" value="ECO:0007669"/>
    <property type="project" value="InterPro"/>
</dbReference>
<proteinExistence type="inferred from homology"/>
<feature type="repeat" description="PPR" evidence="3">
    <location>
        <begin position="266"/>
        <end position="300"/>
    </location>
</feature>
<dbReference type="InterPro" id="IPR046848">
    <property type="entry name" value="E_motif"/>
</dbReference>
<accession>A0A9D5HT45</accession>
<dbReference type="InterPro" id="IPR011990">
    <property type="entry name" value="TPR-like_helical_dom_sf"/>
</dbReference>
<feature type="repeat" description="PPR" evidence="3">
    <location>
        <begin position="94"/>
        <end position="128"/>
    </location>
</feature>
<dbReference type="PANTHER" id="PTHR47926">
    <property type="entry name" value="PENTATRICOPEPTIDE REPEAT-CONTAINING PROTEIN"/>
    <property type="match status" value="1"/>
</dbReference>
<dbReference type="PANTHER" id="PTHR47926:SF452">
    <property type="entry name" value="PENTATRICOPEPTIDE REPEAT-CONTAINING PROTEIN"/>
    <property type="match status" value="1"/>
</dbReference>
<evidence type="ECO:0000259" key="4">
    <source>
        <dbReference type="Pfam" id="PF14432"/>
    </source>
</evidence>
<dbReference type="GO" id="GO:0008270">
    <property type="term" value="F:zinc ion binding"/>
    <property type="evidence" value="ECO:0007669"/>
    <property type="project" value="InterPro"/>
</dbReference>